<keyword evidence="7 12" id="KW-0662">Pyridine nucleotide biosynthesis</keyword>
<dbReference type="SUPFAM" id="SSF51905">
    <property type="entry name" value="FAD/NAD(P)-binding domain"/>
    <property type="match status" value="1"/>
</dbReference>
<dbReference type="NCBIfam" id="TIGR00551">
    <property type="entry name" value="nadB"/>
    <property type="match status" value="1"/>
</dbReference>
<dbReference type="EMBL" id="JBHRSA010000004">
    <property type="protein sequence ID" value="MFC3038875.1"/>
    <property type="molecule type" value="Genomic_DNA"/>
</dbReference>
<gene>
    <name evidence="15" type="primary">nadB</name>
    <name evidence="15" type="ORF">ACFOGI_01240</name>
</gene>
<comment type="cofactor">
    <cofactor evidence="1 12">
        <name>FAD</name>
        <dbReference type="ChEBI" id="CHEBI:57692"/>
    </cofactor>
</comment>
<evidence type="ECO:0000256" key="7">
    <source>
        <dbReference type="ARBA" id="ARBA00022642"/>
    </source>
</evidence>
<evidence type="ECO:0000256" key="2">
    <source>
        <dbReference type="ARBA" id="ARBA00004950"/>
    </source>
</evidence>
<name>A0ABV7CRM5_9BACI</name>
<evidence type="ECO:0000313" key="15">
    <source>
        <dbReference type="EMBL" id="MFC3038875.1"/>
    </source>
</evidence>
<organism evidence="15 16">
    <name type="scientific">Virgibacillus xinjiangensis</name>
    <dbReference type="NCBI Taxonomy" id="393090"/>
    <lineage>
        <taxon>Bacteria</taxon>
        <taxon>Bacillati</taxon>
        <taxon>Bacillota</taxon>
        <taxon>Bacilli</taxon>
        <taxon>Bacillales</taxon>
        <taxon>Bacillaceae</taxon>
        <taxon>Virgibacillus</taxon>
    </lineage>
</organism>
<comment type="similarity">
    <text evidence="3 12">Belongs to the FAD-dependent oxidoreductase 2 family. NadB subfamily.</text>
</comment>
<dbReference type="GO" id="GO:0008734">
    <property type="term" value="F:L-aspartate oxidase activity"/>
    <property type="evidence" value="ECO:0007669"/>
    <property type="project" value="UniProtKB-EC"/>
</dbReference>
<dbReference type="SUPFAM" id="SSF56425">
    <property type="entry name" value="Succinate dehydrogenase/fumarate reductase flavoprotein, catalytic domain"/>
    <property type="match status" value="1"/>
</dbReference>
<dbReference type="InterPro" id="IPR005288">
    <property type="entry name" value="NadB"/>
</dbReference>
<evidence type="ECO:0000256" key="9">
    <source>
        <dbReference type="ARBA" id="ARBA00023002"/>
    </source>
</evidence>
<evidence type="ECO:0000259" key="13">
    <source>
        <dbReference type="Pfam" id="PF00890"/>
    </source>
</evidence>
<evidence type="ECO:0000256" key="4">
    <source>
        <dbReference type="ARBA" id="ARBA00012173"/>
    </source>
</evidence>
<dbReference type="InterPro" id="IPR037099">
    <property type="entry name" value="Fum_R/Succ_DH_flav-like_C_sf"/>
</dbReference>
<reference evidence="16" key="1">
    <citation type="journal article" date="2019" name="Int. J. Syst. Evol. Microbiol.">
        <title>The Global Catalogue of Microorganisms (GCM) 10K type strain sequencing project: providing services to taxonomists for standard genome sequencing and annotation.</title>
        <authorList>
            <consortium name="The Broad Institute Genomics Platform"/>
            <consortium name="The Broad Institute Genome Sequencing Center for Infectious Disease"/>
            <person name="Wu L."/>
            <person name="Ma J."/>
        </authorList>
    </citation>
    <scope>NUCLEOTIDE SEQUENCE [LARGE SCALE GENOMIC DNA]</scope>
    <source>
        <strain evidence="16">KCTC 13128</strain>
    </source>
</reference>
<evidence type="ECO:0000256" key="6">
    <source>
        <dbReference type="ARBA" id="ARBA00022630"/>
    </source>
</evidence>
<dbReference type="PANTHER" id="PTHR42716:SF2">
    <property type="entry name" value="L-ASPARTATE OXIDASE, CHLOROPLASTIC"/>
    <property type="match status" value="1"/>
</dbReference>
<keyword evidence="6 12" id="KW-0285">Flavoprotein</keyword>
<dbReference type="EC" id="1.4.3.16" evidence="4 11"/>
<dbReference type="Proteomes" id="UP001595279">
    <property type="component" value="Unassembled WGS sequence"/>
</dbReference>
<dbReference type="RefSeq" id="WP_390267190.1">
    <property type="nucleotide sequence ID" value="NZ_JBHRSA010000004.1"/>
</dbReference>
<evidence type="ECO:0000256" key="1">
    <source>
        <dbReference type="ARBA" id="ARBA00001974"/>
    </source>
</evidence>
<comment type="pathway">
    <text evidence="2 12">Cofactor biosynthesis; NAD(+) biosynthesis; iminoaspartate from L-aspartate (oxidase route): step 1/1.</text>
</comment>
<comment type="catalytic activity">
    <reaction evidence="10">
        <text>L-aspartate + O2 = iminosuccinate + H2O2</text>
        <dbReference type="Rhea" id="RHEA:25876"/>
        <dbReference type="ChEBI" id="CHEBI:15379"/>
        <dbReference type="ChEBI" id="CHEBI:16240"/>
        <dbReference type="ChEBI" id="CHEBI:29991"/>
        <dbReference type="ChEBI" id="CHEBI:77875"/>
        <dbReference type="EC" id="1.4.3.16"/>
    </reaction>
    <physiologicalReaction direction="left-to-right" evidence="10">
        <dbReference type="Rhea" id="RHEA:25877"/>
    </physiologicalReaction>
</comment>
<dbReference type="InterPro" id="IPR036188">
    <property type="entry name" value="FAD/NAD-bd_sf"/>
</dbReference>
<evidence type="ECO:0000256" key="5">
    <source>
        <dbReference type="ARBA" id="ARBA00021901"/>
    </source>
</evidence>
<dbReference type="PANTHER" id="PTHR42716">
    <property type="entry name" value="L-ASPARTATE OXIDASE"/>
    <property type="match status" value="1"/>
</dbReference>
<evidence type="ECO:0000256" key="11">
    <source>
        <dbReference type="NCBIfam" id="TIGR00551"/>
    </source>
</evidence>
<sequence>MQVYDVIIIGSGLAALTAAGRLSLDRNVILFTKSQDKDSNSYQAQGGVAAAIAADDDWQQHFTDTMNAGAFHNLSKNLEQLTKQGVSTITELIKEGMHFDKGTDGNLDLAKEGGHLKRRILHAGGDATGKALVSFMLSLLKEKVEIREYEMAVDLMIQNGHCIGVHATCADGEIRQYQAPATIIATGGCGQVYTYNSNDSTITGDGIAMAYRAGALLTDMEFIQFHPTVLYQNKRAIGLISEAVRGEGAFLQDRQGNRIMEGVHEHKDLAPRDIVARTIFNEMERGEDVFLNISPVRHFSRRFPTIHQLCKRYGLDPAGQLLPVIPAAHFLMGGIKADSNGETSIDGLFAVGETACTGVHGANRIASNSLLEAMVFGNRTAERILEKRTKMPANTNDSLNVDHHTASLPDKQEISERMSKNVGVIRTRQGLEEMKNWLEQFDFLHINQLTLTKDEIETINMLTVSWLITTSALERNASIGSHFRADYPVPVQHAGRKEIIRHISENIVEPV</sequence>
<feature type="domain" description="FAD-dependent oxidoreductase 2 FAD-binding" evidence="13">
    <location>
        <begin position="5"/>
        <end position="370"/>
    </location>
</feature>
<dbReference type="InterPro" id="IPR027477">
    <property type="entry name" value="Succ_DH/fumarate_Rdtase_cat_sf"/>
</dbReference>
<keyword evidence="8 12" id="KW-0274">FAD</keyword>
<dbReference type="SUPFAM" id="SSF46977">
    <property type="entry name" value="Succinate dehydrogenase/fumarate reductase flavoprotein C-terminal domain"/>
    <property type="match status" value="1"/>
</dbReference>
<evidence type="ECO:0000259" key="14">
    <source>
        <dbReference type="Pfam" id="PF02910"/>
    </source>
</evidence>
<evidence type="ECO:0000256" key="10">
    <source>
        <dbReference type="ARBA" id="ARBA00048305"/>
    </source>
</evidence>
<evidence type="ECO:0000313" key="16">
    <source>
        <dbReference type="Proteomes" id="UP001595279"/>
    </source>
</evidence>
<feature type="domain" description="Fumarate reductase/succinate dehydrogenase flavoprotein-like C-terminal" evidence="14">
    <location>
        <begin position="412"/>
        <end position="488"/>
    </location>
</feature>
<comment type="function">
    <text evidence="12">Catalyzes the oxidation of L-aspartate to iminoaspartate.</text>
</comment>
<evidence type="ECO:0000256" key="8">
    <source>
        <dbReference type="ARBA" id="ARBA00022827"/>
    </source>
</evidence>
<dbReference type="Gene3D" id="1.20.58.100">
    <property type="entry name" value="Fumarate reductase/succinate dehydrogenase flavoprotein-like, C-terminal domain"/>
    <property type="match status" value="1"/>
</dbReference>
<comment type="caution">
    <text evidence="15">The sequence shown here is derived from an EMBL/GenBank/DDBJ whole genome shotgun (WGS) entry which is preliminary data.</text>
</comment>
<keyword evidence="9 12" id="KW-0560">Oxidoreductase</keyword>
<dbReference type="InterPro" id="IPR003953">
    <property type="entry name" value="FAD-dep_OxRdtase_2_FAD-bd"/>
</dbReference>
<comment type="subcellular location">
    <subcellularLocation>
        <location evidence="12">Cytoplasm</location>
    </subcellularLocation>
</comment>
<evidence type="ECO:0000256" key="3">
    <source>
        <dbReference type="ARBA" id="ARBA00008562"/>
    </source>
</evidence>
<proteinExistence type="inferred from homology"/>
<dbReference type="Pfam" id="PF02910">
    <property type="entry name" value="Succ_DH_flav_C"/>
    <property type="match status" value="1"/>
</dbReference>
<accession>A0ABV7CRM5</accession>
<dbReference type="InterPro" id="IPR015939">
    <property type="entry name" value="Fum_Rdtase/Succ_DH_flav-like_C"/>
</dbReference>
<keyword evidence="16" id="KW-1185">Reference proteome</keyword>
<dbReference type="NCBIfam" id="NF005978">
    <property type="entry name" value="PRK08071.1"/>
    <property type="match status" value="1"/>
</dbReference>
<dbReference type="Pfam" id="PF00890">
    <property type="entry name" value="FAD_binding_2"/>
    <property type="match status" value="1"/>
</dbReference>
<dbReference type="Gene3D" id="3.90.700.10">
    <property type="entry name" value="Succinate dehydrogenase/fumarate reductase flavoprotein, catalytic domain"/>
    <property type="match status" value="1"/>
</dbReference>
<evidence type="ECO:0000256" key="12">
    <source>
        <dbReference type="RuleBase" id="RU362049"/>
    </source>
</evidence>
<protein>
    <recommendedName>
        <fullName evidence="5 11">L-aspartate oxidase</fullName>
        <ecNumber evidence="4 11">1.4.3.16</ecNumber>
    </recommendedName>
</protein>
<dbReference type="PRINTS" id="PR00368">
    <property type="entry name" value="FADPNR"/>
</dbReference>
<dbReference type="Gene3D" id="3.50.50.60">
    <property type="entry name" value="FAD/NAD(P)-binding domain"/>
    <property type="match status" value="1"/>
</dbReference>